<dbReference type="Pfam" id="PF01032">
    <property type="entry name" value="FecCD"/>
    <property type="match status" value="1"/>
</dbReference>
<dbReference type="PANTHER" id="PTHR30472">
    <property type="entry name" value="FERRIC ENTEROBACTIN TRANSPORT SYSTEM PERMEASE PROTEIN"/>
    <property type="match status" value="1"/>
</dbReference>
<evidence type="ECO:0000256" key="8">
    <source>
        <dbReference type="SAM" id="Phobius"/>
    </source>
</evidence>
<feature type="transmembrane region" description="Helical" evidence="8">
    <location>
        <begin position="66"/>
        <end position="87"/>
    </location>
</feature>
<evidence type="ECO:0000256" key="4">
    <source>
        <dbReference type="ARBA" id="ARBA00022475"/>
    </source>
</evidence>
<dbReference type="PANTHER" id="PTHR30472:SF70">
    <property type="entry name" value="MOLYBDATE IMPORT SYSTEM PERMEASE PROTEIN MOLB"/>
    <property type="match status" value="1"/>
</dbReference>
<proteinExistence type="inferred from homology"/>
<keyword evidence="3" id="KW-0813">Transport</keyword>
<comment type="similarity">
    <text evidence="2">Belongs to the binding-protein-dependent transport system permease family. FecCD subfamily.</text>
</comment>
<evidence type="ECO:0000256" key="7">
    <source>
        <dbReference type="ARBA" id="ARBA00023136"/>
    </source>
</evidence>
<dbReference type="EMBL" id="JAMJEV010000033">
    <property type="protein sequence ID" value="MDO0825822.1"/>
    <property type="molecule type" value="Genomic_DNA"/>
</dbReference>
<comment type="subcellular location">
    <subcellularLocation>
        <location evidence="1">Cell membrane</location>
        <topology evidence="1">Multi-pass membrane protein</topology>
    </subcellularLocation>
</comment>
<feature type="transmembrane region" description="Helical" evidence="8">
    <location>
        <begin position="7"/>
        <end position="28"/>
    </location>
</feature>
<organism evidence="9 10">
    <name type="scientific">Desulfosporosinus nitroreducens</name>
    <dbReference type="NCBI Taxonomy" id="2018668"/>
    <lineage>
        <taxon>Bacteria</taxon>
        <taxon>Bacillati</taxon>
        <taxon>Bacillota</taxon>
        <taxon>Clostridia</taxon>
        <taxon>Eubacteriales</taxon>
        <taxon>Desulfitobacteriaceae</taxon>
        <taxon>Desulfosporosinus</taxon>
    </lineage>
</organism>
<feature type="transmembrane region" description="Helical" evidence="8">
    <location>
        <begin position="241"/>
        <end position="268"/>
    </location>
</feature>
<sequence>MKKKALLLTLTFPVICILIAICAGRYAISPLEMVQILLTKIGLGGGMVPPSPEAQSVFWQIRLPRIVLAFTVGSALAVSGAVFQALFRNPLASPDLLGVTAGASFGAVLALMFFPPLSLAIKFSSFLFGVAAVLCVHVLAVKSRDQSTAVLILGGIIVSAVFQAGVSVLKYLTNTYDMLAQIVFWLMGSFQTATWDSVWSVFLVTMIGTALIVAFSWRLNIMSQDDEQALSLGVDVVKWRIIYVAITTLMVGISVSACGVVGWIGLVVPHIARSLVGSEHRRLIFTSALLGASLMLLMDTLARSLFSSEIPISIVTSLLGAPFLGYLVLHQRKEWVGK</sequence>
<name>A0ABT8QWV5_9FIRM</name>
<feature type="transmembrane region" description="Helical" evidence="8">
    <location>
        <begin position="202"/>
        <end position="221"/>
    </location>
</feature>
<reference evidence="9" key="1">
    <citation type="submission" date="2022-05" db="EMBL/GenBank/DDBJ databases">
        <title>Expanded diversity of anoxic marine methylotrophy in a Black Sea sulfate reducing microorganism.</title>
        <authorList>
            <person name="Fischer P.Q."/>
            <person name="Stams A.J.M."/>
            <person name="Villanueva L."/>
            <person name="Sousa D.Z."/>
        </authorList>
    </citation>
    <scope>NUCLEOTIDE SEQUENCE</scope>
    <source>
        <strain evidence="9">P130</strain>
    </source>
</reference>
<keyword evidence="7 8" id="KW-0472">Membrane</keyword>
<protein>
    <submittedName>
        <fullName evidence="9">Iron ABC transporter permease</fullName>
    </submittedName>
</protein>
<dbReference type="SUPFAM" id="SSF81345">
    <property type="entry name" value="ABC transporter involved in vitamin B12 uptake, BtuC"/>
    <property type="match status" value="1"/>
</dbReference>
<keyword evidence="4" id="KW-1003">Cell membrane</keyword>
<feature type="transmembrane region" description="Helical" evidence="8">
    <location>
        <begin position="148"/>
        <end position="172"/>
    </location>
</feature>
<dbReference type="InterPro" id="IPR000522">
    <property type="entry name" value="ABC_transptr_permease_BtuC"/>
</dbReference>
<keyword evidence="10" id="KW-1185">Reference proteome</keyword>
<dbReference type="Proteomes" id="UP001176021">
    <property type="component" value="Unassembled WGS sequence"/>
</dbReference>
<dbReference type="RefSeq" id="WP_252469635.1">
    <property type="nucleotide sequence ID" value="NZ_JAMHFY010000011.1"/>
</dbReference>
<evidence type="ECO:0000256" key="5">
    <source>
        <dbReference type="ARBA" id="ARBA00022692"/>
    </source>
</evidence>
<evidence type="ECO:0000313" key="9">
    <source>
        <dbReference type="EMBL" id="MDO0825822.1"/>
    </source>
</evidence>
<gene>
    <name evidence="9" type="ORF">M8H41_23735</name>
</gene>
<keyword evidence="5 8" id="KW-0812">Transmembrane</keyword>
<feature type="transmembrane region" description="Helical" evidence="8">
    <location>
        <begin position="310"/>
        <end position="329"/>
    </location>
</feature>
<evidence type="ECO:0000313" key="10">
    <source>
        <dbReference type="Proteomes" id="UP001176021"/>
    </source>
</evidence>
<dbReference type="Gene3D" id="1.10.3470.10">
    <property type="entry name" value="ABC transporter involved in vitamin B12 uptake, BtuC"/>
    <property type="match status" value="1"/>
</dbReference>
<dbReference type="CDD" id="cd06550">
    <property type="entry name" value="TM_ABC_iron-siderophores_like"/>
    <property type="match status" value="1"/>
</dbReference>
<comment type="caution">
    <text evidence="9">The sequence shown here is derived from an EMBL/GenBank/DDBJ whole genome shotgun (WGS) entry which is preliminary data.</text>
</comment>
<evidence type="ECO:0000256" key="1">
    <source>
        <dbReference type="ARBA" id="ARBA00004651"/>
    </source>
</evidence>
<keyword evidence="6 8" id="KW-1133">Transmembrane helix</keyword>
<evidence type="ECO:0000256" key="6">
    <source>
        <dbReference type="ARBA" id="ARBA00022989"/>
    </source>
</evidence>
<dbReference type="InterPro" id="IPR037294">
    <property type="entry name" value="ABC_BtuC-like"/>
</dbReference>
<accession>A0ABT8QWV5</accession>
<feature type="transmembrane region" description="Helical" evidence="8">
    <location>
        <begin position="120"/>
        <end position="141"/>
    </location>
</feature>
<evidence type="ECO:0000256" key="3">
    <source>
        <dbReference type="ARBA" id="ARBA00022448"/>
    </source>
</evidence>
<evidence type="ECO:0000256" key="2">
    <source>
        <dbReference type="ARBA" id="ARBA00007935"/>
    </source>
</evidence>
<feature type="transmembrane region" description="Helical" evidence="8">
    <location>
        <begin position="96"/>
        <end position="114"/>
    </location>
</feature>